<evidence type="ECO:0000313" key="1">
    <source>
        <dbReference type="EMBL" id="CEK68191.1"/>
    </source>
</evidence>
<gene>
    <name evidence="1" type="primary">ORF65451</name>
</gene>
<accession>A0A0B6ZJZ9</accession>
<organism evidence="1">
    <name type="scientific">Arion vulgaris</name>
    <dbReference type="NCBI Taxonomy" id="1028688"/>
    <lineage>
        <taxon>Eukaryota</taxon>
        <taxon>Metazoa</taxon>
        <taxon>Spiralia</taxon>
        <taxon>Lophotrochozoa</taxon>
        <taxon>Mollusca</taxon>
        <taxon>Gastropoda</taxon>
        <taxon>Heterobranchia</taxon>
        <taxon>Euthyneura</taxon>
        <taxon>Panpulmonata</taxon>
        <taxon>Eupulmonata</taxon>
        <taxon>Stylommatophora</taxon>
        <taxon>Helicina</taxon>
        <taxon>Arionoidea</taxon>
        <taxon>Arionidae</taxon>
        <taxon>Arion</taxon>
    </lineage>
</organism>
<feature type="non-terminal residue" evidence="1">
    <location>
        <position position="98"/>
    </location>
</feature>
<sequence>SSATSQRAQTRDDIRRLDNTYYLTDVAPHIKTADITFTSPFNEHLSKLRMEKLYLEEQQYLEFKRQLELERIRGPKPKWYELKTSEFHYEANKNNELL</sequence>
<dbReference type="AlphaFoldDB" id="A0A0B6ZJZ9"/>
<protein>
    <submittedName>
        <fullName evidence="1">Uncharacterized protein</fullName>
    </submittedName>
</protein>
<dbReference type="EMBL" id="HACG01021326">
    <property type="protein sequence ID" value="CEK68191.1"/>
    <property type="molecule type" value="Transcribed_RNA"/>
</dbReference>
<feature type="non-terminal residue" evidence="1">
    <location>
        <position position="1"/>
    </location>
</feature>
<name>A0A0B6ZJZ9_9EUPU</name>
<proteinExistence type="predicted"/>
<reference evidence="1" key="1">
    <citation type="submission" date="2014-12" db="EMBL/GenBank/DDBJ databases">
        <title>Insight into the proteome of Arion vulgaris.</title>
        <authorList>
            <person name="Aradska J."/>
            <person name="Bulat T."/>
            <person name="Smidak R."/>
            <person name="Sarate P."/>
            <person name="Gangsoo J."/>
            <person name="Sialana F."/>
            <person name="Bilban M."/>
            <person name="Lubec G."/>
        </authorList>
    </citation>
    <scope>NUCLEOTIDE SEQUENCE</scope>
    <source>
        <tissue evidence="1">Skin</tissue>
    </source>
</reference>